<name>A0A1L7XDV8_9HELO</name>
<dbReference type="SUPFAM" id="SSF49899">
    <property type="entry name" value="Concanavalin A-like lectins/glucanases"/>
    <property type="match status" value="1"/>
</dbReference>
<dbReference type="GO" id="GO:0070007">
    <property type="term" value="F:glutamic-type endopeptidase activity"/>
    <property type="evidence" value="ECO:0007669"/>
    <property type="project" value="InterPro"/>
</dbReference>
<feature type="region of interest" description="Disordered" evidence="2">
    <location>
        <begin position="275"/>
        <end position="332"/>
    </location>
</feature>
<proteinExistence type="predicted"/>
<feature type="compositionally biased region" description="Low complexity" evidence="2">
    <location>
        <begin position="51"/>
        <end position="65"/>
    </location>
</feature>
<dbReference type="Gene3D" id="2.60.120.700">
    <property type="entry name" value="Peptidase G1"/>
    <property type="match status" value="1"/>
</dbReference>
<dbReference type="STRING" id="576137.A0A1L7XDV8"/>
<dbReference type="OrthoDB" id="2862635at2759"/>
<evidence type="ECO:0000256" key="3">
    <source>
        <dbReference type="SAM" id="SignalP"/>
    </source>
</evidence>
<sequence length="353" mass="36226">MKLSMSLISTLLLASTALAVPHKNAGLARRLQRRARTMRDSSNRAKDSSTKTEASSASSSSSSSIEYSENWSGMAITSPPTGETFNAVSGKFTVPTPSVPSGVDSTDGEYSASAWVGIDGNTYSTAILQTGVDFTVTTSGEVSYDAWYEWYPDYAYDFDLTISAGDVIAMYVNATTTTSGSATIENLTTGKSVTKDLTSTSALGGENAEWIVEDFEEGDSLIAFADFGNITFTECVAATSASSEGVDSAQVMDIENTDDEVLTSVTKISDSSFEVSYTSSSSGSTTSSGAGSSSSGTAGSGSGSGGRGSGMGGGKGFDSISTSGAGASGKGFPSLRAVRRFLKWGRPSTSGGI</sequence>
<dbReference type="PRINTS" id="PR00977">
    <property type="entry name" value="SCYTLDPTASE"/>
</dbReference>
<organism evidence="4 5">
    <name type="scientific">Phialocephala subalpina</name>
    <dbReference type="NCBI Taxonomy" id="576137"/>
    <lineage>
        <taxon>Eukaryota</taxon>
        <taxon>Fungi</taxon>
        <taxon>Dikarya</taxon>
        <taxon>Ascomycota</taxon>
        <taxon>Pezizomycotina</taxon>
        <taxon>Leotiomycetes</taxon>
        <taxon>Helotiales</taxon>
        <taxon>Mollisiaceae</taxon>
        <taxon>Phialocephala</taxon>
        <taxon>Phialocephala fortinii species complex</taxon>
    </lineage>
</organism>
<gene>
    <name evidence="4" type="ORF">PAC_13108</name>
</gene>
<dbReference type="InterPro" id="IPR013320">
    <property type="entry name" value="ConA-like_dom_sf"/>
</dbReference>
<feature type="chain" id="PRO_5012340598" evidence="3">
    <location>
        <begin position="20"/>
        <end position="353"/>
    </location>
</feature>
<evidence type="ECO:0000256" key="1">
    <source>
        <dbReference type="PIRSR" id="PIRSR600250-50"/>
    </source>
</evidence>
<dbReference type="Pfam" id="PF01828">
    <property type="entry name" value="Peptidase_A4"/>
    <property type="match status" value="1"/>
</dbReference>
<feature type="active site" description="Proton acceptor" evidence="1">
    <location>
        <position position="213"/>
    </location>
</feature>
<dbReference type="CDD" id="cd13426">
    <property type="entry name" value="Peptidase_G1"/>
    <property type="match status" value="1"/>
</dbReference>
<dbReference type="InterPro" id="IPR038656">
    <property type="entry name" value="Peptidase_G1_sf"/>
</dbReference>
<dbReference type="InterPro" id="IPR000250">
    <property type="entry name" value="Peptidase_G1"/>
</dbReference>
<accession>A0A1L7XDV8</accession>
<feature type="compositionally biased region" description="Basic and acidic residues" evidence="2">
    <location>
        <begin position="37"/>
        <end position="50"/>
    </location>
</feature>
<protein>
    <submittedName>
        <fullName evidence="4">Related to aspergillopepsin, putaitve</fullName>
    </submittedName>
</protein>
<feature type="compositionally biased region" description="Gly residues" evidence="2">
    <location>
        <begin position="298"/>
        <end position="316"/>
    </location>
</feature>
<dbReference type="PANTHER" id="PTHR37536:SF1">
    <property type="entry name" value="ASPERGILLOPEPSIN, PUTAITVE (AFU_ORTHOLOGUE AFUA_7G01200)"/>
    <property type="match status" value="1"/>
</dbReference>
<dbReference type="PANTHER" id="PTHR37536">
    <property type="entry name" value="PUTATIVE (AFU_ORTHOLOGUE AFUA_3G02970)-RELATED"/>
    <property type="match status" value="1"/>
</dbReference>
<feature type="region of interest" description="Disordered" evidence="2">
    <location>
        <begin position="25"/>
        <end position="65"/>
    </location>
</feature>
<feature type="signal peptide" evidence="3">
    <location>
        <begin position="1"/>
        <end position="19"/>
    </location>
</feature>
<reference evidence="4 5" key="1">
    <citation type="submission" date="2016-03" db="EMBL/GenBank/DDBJ databases">
        <authorList>
            <person name="Ploux O."/>
        </authorList>
    </citation>
    <scope>NUCLEOTIDE SEQUENCE [LARGE SCALE GENOMIC DNA]</scope>
    <source>
        <strain evidence="4 5">UAMH 11012</strain>
    </source>
</reference>
<evidence type="ECO:0000313" key="4">
    <source>
        <dbReference type="EMBL" id="CZR63211.1"/>
    </source>
</evidence>
<dbReference type="AlphaFoldDB" id="A0A1L7XDV8"/>
<evidence type="ECO:0000256" key="2">
    <source>
        <dbReference type="SAM" id="MobiDB-lite"/>
    </source>
</evidence>
<feature type="compositionally biased region" description="Low complexity" evidence="2">
    <location>
        <begin position="275"/>
        <end position="297"/>
    </location>
</feature>
<keyword evidence="5" id="KW-1185">Reference proteome</keyword>
<dbReference type="EMBL" id="FJOG01000023">
    <property type="protein sequence ID" value="CZR63211.1"/>
    <property type="molecule type" value="Genomic_DNA"/>
</dbReference>
<dbReference type="GO" id="GO:0006508">
    <property type="term" value="P:proteolysis"/>
    <property type="evidence" value="ECO:0007669"/>
    <property type="project" value="InterPro"/>
</dbReference>
<dbReference type="Proteomes" id="UP000184330">
    <property type="component" value="Unassembled WGS sequence"/>
</dbReference>
<evidence type="ECO:0000313" key="5">
    <source>
        <dbReference type="Proteomes" id="UP000184330"/>
    </source>
</evidence>
<keyword evidence="3" id="KW-0732">Signal</keyword>